<keyword evidence="2" id="KW-0808">Transferase</keyword>
<dbReference type="InterPro" id="IPR004166">
    <property type="entry name" value="a-kinase_dom"/>
</dbReference>
<keyword evidence="1" id="KW-0723">Serine/threonine-protein kinase</keyword>
<feature type="region of interest" description="Disordered" evidence="4">
    <location>
        <begin position="288"/>
        <end position="332"/>
    </location>
</feature>
<evidence type="ECO:0000256" key="3">
    <source>
        <dbReference type="ARBA" id="ARBA00022777"/>
    </source>
</evidence>
<keyword evidence="7" id="KW-1185">Reference proteome</keyword>
<dbReference type="SUPFAM" id="SSF56112">
    <property type="entry name" value="Protein kinase-like (PK-like)"/>
    <property type="match status" value="1"/>
</dbReference>
<dbReference type="InterPro" id="IPR011009">
    <property type="entry name" value="Kinase-like_dom_sf"/>
</dbReference>
<evidence type="ECO:0000256" key="1">
    <source>
        <dbReference type="ARBA" id="ARBA00022527"/>
    </source>
</evidence>
<feature type="compositionally biased region" description="Polar residues" evidence="4">
    <location>
        <begin position="303"/>
        <end position="314"/>
    </location>
</feature>
<feature type="domain" description="Alpha-type protein kinase" evidence="5">
    <location>
        <begin position="1"/>
        <end position="249"/>
    </location>
</feature>
<dbReference type="AlphaFoldDB" id="A0A167G4N5"/>
<evidence type="ECO:0000256" key="4">
    <source>
        <dbReference type="SAM" id="MobiDB-lite"/>
    </source>
</evidence>
<dbReference type="STRING" id="1330018.A0A167G4N5"/>
<dbReference type="PROSITE" id="PS51158">
    <property type="entry name" value="ALPHA_KINASE"/>
    <property type="match status" value="1"/>
</dbReference>
<dbReference type="Pfam" id="PF02816">
    <property type="entry name" value="Alpha_kinase"/>
    <property type="match status" value="1"/>
</dbReference>
<evidence type="ECO:0000313" key="7">
    <source>
        <dbReference type="Proteomes" id="UP000076738"/>
    </source>
</evidence>
<protein>
    <recommendedName>
        <fullName evidence="5">Alpha-type protein kinase domain-containing protein</fullName>
    </recommendedName>
</protein>
<sequence>MLGPPGAFKTCHPANITVSELPIKWENLPFQPIPVSRRTQVAAKRYYVRSKPGGSRFRTSIAVENQFAEQEINLLYWASSLHNLSNTHVKKYLLAHPDSDASQLELPETRMVYGGLFQHGPESGDKRRGLVILIEELVKDNEGNERGKGFVKFIGNSSPVPRQREGPAGVVARYLSFFQHLQYEKTGHRAFISDYQGAWTGATRDVSLTLAFSDLGPLFGDGNVCTSFEDFTLYHPCNVYCRAFGLKPLLVDISNDASKKRAQSPTSEPEFPSVADVIVEVLGNRSAKSGPAPLAANEPAPDSGTSALQDAPSTRKSRRLQDKSKKAGTNCK</sequence>
<reference evidence="6 7" key="1">
    <citation type="journal article" date="2016" name="Mol. Biol. Evol.">
        <title>Comparative Genomics of Early-Diverging Mushroom-Forming Fungi Provides Insights into the Origins of Lignocellulose Decay Capabilities.</title>
        <authorList>
            <person name="Nagy L.G."/>
            <person name="Riley R."/>
            <person name="Tritt A."/>
            <person name="Adam C."/>
            <person name="Daum C."/>
            <person name="Floudas D."/>
            <person name="Sun H."/>
            <person name="Yadav J.S."/>
            <person name="Pangilinan J."/>
            <person name="Larsson K.H."/>
            <person name="Matsuura K."/>
            <person name="Barry K."/>
            <person name="Labutti K."/>
            <person name="Kuo R."/>
            <person name="Ohm R.A."/>
            <person name="Bhattacharya S.S."/>
            <person name="Shirouzu T."/>
            <person name="Yoshinaga Y."/>
            <person name="Martin F.M."/>
            <person name="Grigoriev I.V."/>
            <person name="Hibbett D.S."/>
        </authorList>
    </citation>
    <scope>NUCLEOTIDE SEQUENCE [LARGE SCALE GENOMIC DNA]</scope>
    <source>
        <strain evidence="6 7">TUFC12733</strain>
    </source>
</reference>
<dbReference type="Gene3D" id="3.20.200.10">
    <property type="entry name" value="MHCK/EF2 kinase"/>
    <property type="match status" value="1"/>
</dbReference>
<dbReference type="GO" id="GO:0004674">
    <property type="term" value="F:protein serine/threonine kinase activity"/>
    <property type="evidence" value="ECO:0007669"/>
    <property type="project" value="UniProtKB-KW"/>
</dbReference>
<organism evidence="6 7">
    <name type="scientific">Calocera viscosa (strain TUFC12733)</name>
    <dbReference type="NCBI Taxonomy" id="1330018"/>
    <lineage>
        <taxon>Eukaryota</taxon>
        <taxon>Fungi</taxon>
        <taxon>Dikarya</taxon>
        <taxon>Basidiomycota</taxon>
        <taxon>Agaricomycotina</taxon>
        <taxon>Dacrymycetes</taxon>
        <taxon>Dacrymycetales</taxon>
        <taxon>Dacrymycetaceae</taxon>
        <taxon>Calocera</taxon>
    </lineage>
</organism>
<name>A0A167G4N5_CALVF</name>
<accession>A0A167G4N5</accession>
<evidence type="ECO:0000256" key="2">
    <source>
        <dbReference type="ARBA" id="ARBA00022679"/>
    </source>
</evidence>
<gene>
    <name evidence="6" type="ORF">CALVIDRAFT_490906</name>
</gene>
<evidence type="ECO:0000313" key="6">
    <source>
        <dbReference type="EMBL" id="KZO90164.1"/>
    </source>
</evidence>
<dbReference type="OrthoDB" id="301415at2759"/>
<evidence type="ECO:0000259" key="5">
    <source>
        <dbReference type="PROSITE" id="PS51158"/>
    </source>
</evidence>
<dbReference type="EMBL" id="KV417350">
    <property type="protein sequence ID" value="KZO90164.1"/>
    <property type="molecule type" value="Genomic_DNA"/>
</dbReference>
<dbReference type="Proteomes" id="UP000076738">
    <property type="component" value="Unassembled WGS sequence"/>
</dbReference>
<proteinExistence type="predicted"/>
<dbReference type="GO" id="GO:0005524">
    <property type="term" value="F:ATP binding"/>
    <property type="evidence" value="ECO:0007669"/>
    <property type="project" value="InterPro"/>
</dbReference>
<keyword evidence="3" id="KW-0418">Kinase</keyword>